<comment type="subcellular location">
    <subcellularLocation>
        <location evidence="1">Cell membrane</location>
        <topology evidence="1">Multi-pass membrane protein</topology>
    </subcellularLocation>
</comment>
<feature type="domain" description="Major facilitator superfamily (MFS) profile" evidence="7">
    <location>
        <begin position="10"/>
        <end position="396"/>
    </location>
</feature>
<dbReference type="InterPro" id="IPR011701">
    <property type="entry name" value="MFS"/>
</dbReference>
<dbReference type="SUPFAM" id="SSF103473">
    <property type="entry name" value="MFS general substrate transporter"/>
    <property type="match status" value="1"/>
</dbReference>
<keyword evidence="2 6" id="KW-0812">Transmembrane</keyword>
<dbReference type="Pfam" id="PF07690">
    <property type="entry name" value="MFS_1"/>
    <property type="match status" value="1"/>
</dbReference>
<evidence type="ECO:0000256" key="4">
    <source>
        <dbReference type="ARBA" id="ARBA00023136"/>
    </source>
</evidence>
<feature type="compositionally biased region" description="Low complexity" evidence="5">
    <location>
        <begin position="188"/>
        <end position="198"/>
    </location>
</feature>
<dbReference type="InterPro" id="IPR020846">
    <property type="entry name" value="MFS_dom"/>
</dbReference>
<organism evidence="8 9">
    <name type="scientific">Nocardioides humi</name>
    <dbReference type="NCBI Taxonomy" id="449461"/>
    <lineage>
        <taxon>Bacteria</taxon>
        <taxon>Bacillati</taxon>
        <taxon>Actinomycetota</taxon>
        <taxon>Actinomycetes</taxon>
        <taxon>Propionibacteriales</taxon>
        <taxon>Nocardioidaceae</taxon>
        <taxon>Nocardioides</taxon>
    </lineage>
</organism>
<name>A0ABN2BQ44_9ACTN</name>
<gene>
    <name evidence="8" type="ORF">GCM10009788_54330</name>
</gene>
<evidence type="ECO:0000256" key="6">
    <source>
        <dbReference type="SAM" id="Phobius"/>
    </source>
</evidence>
<keyword evidence="4 6" id="KW-0472">Membrane</keyword>
<dbReference type="InterPro" id="IPR036259">
    <property type="entry name" value="MFS_trans_sf"/>
</dbReference>
<dbReference type="CDD" id="cd17478">
    <property type="entry name" value="MFS_FsR"/>
    <property type="match status" value="1"/>
</dbReference>
<dbReference type="PROSITE" id="PS50850">
    <property type="entry name" value="MFS"/>
    <property type="match status" value="1"/>
</dbReference>
<evidence type="ECO:0000256" key="5">
    <source>
        <dbReference type="SAM" id="MobiDB-lite"/>
    </source>
</evidence>
<keyword evidence="3 6" id="KW-1133">Transmembrane helix</keyword>
<feature type="transmembrane region" description="Helical" evidence="6">
    <location>
        <begin position="43"/>
        <end position="66"/>
    </location>
</feature>
<evidence type="ECO:0000256" key="3">
    <source>
        <dbReference type="ARBA" id="ARBA00022989"/>
    </source>
</evidence>
<accession>A0ABN2BQ44</accession>
<sequence>MRIRGPLSGPLGFLTATHAVNDFYVGAFPALLPYFAAERGYDYTAVGGVLLAGTLLSCVVQPAFGVLSDRYRLWWMVPGGMALAGLGVGLAGVFDSYLLVCVSVALSGVGVSAYHPEAAKTARAVARESTGGMSVFSVGGNVGLALGPFVVAGVISLTGMRGTILLAAPAVVMAVVYVAARPRRRPAAETPVRPAAGGSSPGAGGGRARADAGTDDWRSFRILVAVIVARAIGSVGTGSFIALYLVAEFDRSASEGSLALGVFSGFGVLGTLFGGWLADRIGRVAALRTAYVVAPVAMAGVILLPSYPLGLAAAALVGFAWYMPFAVQLVLGQDYLPSRQGTASGVTLGFSITAAGLFTPILGSVADARGLDVALWIGAAALLAALGLALSLPGTRMKRPDDDNAIKTMNSAQ</sequence>
<feature type="transmembrane region" description="Helical" evidence="6">
    <location>
        <begin position="73"/>
        <end position="91"/>
    </location>
</feature>
<feature type="transmembrane region" description="Helical" evidence="6">
    <location>
        <begin position="285"/>
        <end position="304"/>
    </location>
</feature>
<evidence type="ECO:0000313" key="9">
    <source>
        <dbReference type="Proteomes" id="UP001500842"/>
    </source>
</evidence>
<dbReference type="PANTHER" id="PTHR43129">
    <property type="entry name" value="FOSMIDOMYCIN RESISTANCE PROTEIN"/>
    <property type="match status" value="1"/>
</dbReference>
<dbReference type="Proteomes" id="UP001500842">
    <property type="component" value="Unassembled WGS sequence"/>
</dbReference>
<reference evidence="8 9" key="1">
    <citation type="journal article" date="2019" name="Int. J. Syst. Evol. Microbiol.">
        <title>The Global Catalogue of Microorganisms (GCM) 10K type strain sequencing project: providing services to taxonomists for standard genome sequencing and annotation.</title>
        <authorList>
            <consortium name="The Broad Institute Genomics Platform"/>
            <consortium name="The Broad Institute Genome Sequencing Center for Infectious Disease"/>
            <person name="Wu L."/>
            <person name="Ma J."/>
        </authorList>
    </citation>
    <scope>NUCLEOTIDE SEQUENCE [LARGE SCALE GENOMIC DNA]</scope>
    <source>
        <strain evidence="8 9">JCM 14942</strain>
    </source>
</reference>
<evidence type="ECO:0000313" key="8">
    <source>
        <dbReference type="EMBL" id="GAA1545012.1"/>
    </source>
</evidence>
<feature type="transmembrane region" description="Helical" evidence="6">
    <location>
        <begin position="163"/>
        <end position="180"/>
    </location>
</feature>
<dbReference type="PANTHER" id="PTHR43129:SF1">
    <property type="entry name" value="FOSMIDOMYCIN RESISTANCE PROTEIN"/>
    <property type="match status" value="1"/>
</dbReference>
<dbReference type="EMBL" id="BAAAOR010000040">
    <property type="protein sequence ID" value="GAA1545012.1"/>
    <property type="molecule type" value="Genomic_DNA"/>
</dbReference>
<feature type="transmembrane region" description="Helical" evidence="6">
    <location>
        <begin position="97"/>
        <end position="114"/>
    </location>
</feature>
<feature type="transmembrane region" description="Helical" evidence="6">
    <location>
        <begin position="135"/>
        <end position="157"/>
    </location>
</feature>
<comment type="caution">
    <text evidence="8">The sequence shown here is derived from an EMBL/GenBank/DDBJ whole genome shotgun (WGS) entry which is preliminary data.</text>
</comment>
<feature type="transmembrane region" description="Helical" evidence="6">
    <location>
        <begin position="373"/>
        <end position="392"/>
    </location>
</feature>
<dbReference type="Gene3D" id="1.20.1250.20">
    <property type="entry name" value="MFS general substrate transporter like domains"/>
    <property type="match status" value="2"/>
</dbReference>
<feature type="transmembrane region" description="Helical" evidence="6">
    <location>
        <begin position="310"/>
        <end position="331"/>
    </location>
</feature>
<evidence type="ECO:0000256" key="1">
    <source>
        <dbReference type="ARBA" id="ARBA00004651"/>
    </source>
</evidence>
<proteinExistence type="predicted"/>
<keyword evidence="9" id="KW-1185">Reference proteome</keyword>
<dbReference type="RefSeq" id="WP_141006909.1">
    <property type="nucleotide sequence ID" value="NZ_BAAAOR010000040.1"/>
</dbReference>
<protein>
    <submittedName>
        <fullName evidence="8">MFS transporter</fullName>
    </submittedName>
</protein>
<feature type="region of interest" description="Disordered" evidence="5">
    <location>
        <begin position="188"/>
        <end position="212"/>
    </location>
</feature>
<evidence type="ECO:0000256" key="2">
    <source>
        <dbReference type="ARBA" id="ARBA00022692"/>
    </source>
</evidence>
<feature type="transmembrane region" description="Helical" evidence="6">
    <location>
        <begin position="222"/>
        <end position="246"/>
    </location>
</feature>
<feature type="transmembrane region" description="Helical" evidence="6">
    <location>
        <begin position="343"/>
        <end position="361"/>
    </location>
</feature>
<feature type="transmembrane region" description="Helical" evidence="6">
    <location>
        <begin position="258"/>
        <end position="278"/>
    </location>
</feature>
<evidence type="ECO:0000259" key="7">
    <source>
        <dbReference type="PROSITE" id="PS50850"/>
    </source>
</evidence>